<protein>
    <submittedName>
        <fullName evidence="2">Uncharacterized protein</fullName>
    </submittedName>
</protein>
<keyword evidence="1" id="KW-0732">Signal</keyword>
<evidence type="ECO:0000313" key="3">
    <source>
        <dbReference type="Proteomes" id="UP000246483"/>
    </source>
</evidence>
<dbReference type="EMBL" id="QGUB01000001">
    <property type="protein sequence ID" value="PWW48938.1"/>
    <property type="molecule type" value="Genomic_DNA"/>
</dbReference>
<feature type="signal peptide" evidence="1">
    <location>
        <begin position="1"/>
        <end position="26"/>
    </location>
</feature>
<proteinExistence type="predicted"/>
<dbReference type="Proteomes" id="UP000246483">
    <property type="component" value="Unassembled WGS sequence"/>
</dbReference>
<evidence type="ECO:0000313" key="2">
    <source>
        <dbReference type="EMBL" id="PWW48938.1"/>
    </source>
</evidence>
<name>A0A317RFS8_9BURK</name>
<reference evidence="2 3" key="1">
    <citation type="submission" date="2018-05" db="EMBL/GenBank/DDBJ databases">
        <title>Genomic Encyclopedia of Type Strains, Phase IV (KMG-IV): sequencing the most valuable type-strain genomes for metagenomic binning, comparative biology and taxonomic classification.</title>
        <authorList>
            <person name="Goeker M."/>
        </authorList>
    </citation>
    <scope>NUCLEOTIDE SEQUENCE [LARGE SCALE GENOMIC DNA]</scope>
    <source>
        <strain evidence="2 3">DSM 26006</strain>
    </source>
</reference>
<feature type="chain" id="PRO_5016440075" evidence="1">
    <location>
        <begin position="27"/>
        <end position="113"/>
    </location>
</feature>
<evidence type="ECO:0000256" key="1">
    <source>
        <dbReference type="SAM" id="SignalP"/>
    </source>
</evidence>
<organism evidence="2 3">
    <name type="scientific">Melaminivora alkalimesophila</name>
    <dbReference type="NCBI Taxonomy" id="1165852"/>
    <lineage>
        <taxon>Bacteria</taxon>
        <taxon>Pseudomonadati</taxon>
        <taxon>Pseudomonadota</taxon>
        <taxon>Betaproteobacteria</taxon>
        <taxon>Burkholderiales</taxon>
        <taxon>Comamonadaceae</taxon>
        <taxon>Melaminivora</taxon>
    </lineage>
</organism>
<comment type="caution">
    <text evidence="2">The sequence shown here is derived from an EMBL/GenBank/DDBJ whole genome shotgun (WGS) entry which is preliminary data.</text>
</comment>
<keyword evidence="3" id="KW-1185">Reference proteome</keyword>
<gene>
    <name evidence="2" type="ORF">DFR36_101449</name>
</gene>
<dbReference type="RefSeq" id="WP_019373789.1">
    <property type="nucleotide sequence ID" value="NZ_ALEE01000371.1"/>
</dbReference>
<accession>A0A317RFS8</accession>
<dbReference type="AlphaFoldDB" id="A0A317RFS8"/>
<sequence>MARTRQALSLAAGLLALAGVHQAAQAACYIVYGADRQVVYRAQTPPVDMSRNLHETLPEVAPGGAMVFTLDSEACELEVHRLPVRAGALRAGGEGAVPAAAGIRPRTGRADRG</sequence>